<comment type="caution">
    <text evidence="1">The sequence shown here is derived from an EMBL/GenBank/DDBJ whole genome shotgun (WGS) entry which is preliminary data.</text>
</comment>
<sequence>MPKRLTYILTKDLPKQWAQLPTHKLHLVDKQGRVWLITADQLDEQSISGIDGKGRRLTFELGQLQEIWYDIPAS</sequence>
<gene>
    <name evidence="1" type="ORF">FHS56_000785</name>
</gene>
<name>A0A846MPA4_9BACT</name>
<proteinExistence type="predicted"/>
<dbReference type="Proteomes" id="UP000537126">
    <property type="component" value="Unassembled WGS sequence"/>
</dbReference>
<dbReference type="RefSeq" id="WP_166918556.1">
    <property type="nucleotide sequence ID" value="NZ_JAASRN010000001.1"/>
</dbReference>
<evidence type="ECO:0000313" key="2">
    <source>
        <dbReference type="Proteomes" id="UP000537126"/>
    </source>
</evidence>
<dbReference type="EMBL" id="JAASRN010000001">
    <property type="protein sequence ID" value="NIK73299.1"/>
    <property type="molecule type" value="Genomic_DNA"/>
</dbReference>
<keyword evidence="2" id="KW-1185">Reference proteome</keyword>
<dbReference type="AlphaFoldDB" id="A0A846MPA4"/>
<organism evidence="1 2">
    <name type="scientific">Thermonema lapsum</name>
    <dbReference type="NCBI Taxonomy" id="28195"/>
    <lineage>
        <taxon>Bacteria</taxon>
        <taxon>Pseudomonadati</taxon>
        <taxon>Bacteroidota</taxon>
        <taxon>Cytophagia</taxon>
        <taxon>Cytophagales</taxon>
        <taxon>Thermonemataceae</taxon>
        <taxon>Thermonema</taxon>
    </lineage>
</organism>
<reference evidence="1 2" key="1">
    <citation type="submission" date="2020-03" db="EMBL/GenBank/DDBJ databases">
        <title>Genomic Encyclopedia of Type Strains, Phase IV (KMG-IV): sequencing the most valuable type-strain genomes for metagenomic binning, comparative biology and taxonomic classification.</title>
        <authorList>
            <person name="Goeker M."/>
        </authorList>
    </citation>
    <scope>NUCLEOTIDE SEQUENCE [LARGE SCALE GENOMIC DNA]</scope>
    <source>
        <strain evidence="1 2">DSM 5718</strain>
    </source>
</reference>
<accession>A0A846MPA4</accession>
<evidence type="ECO:0000313" key="1">
    <source>
        <dbReference type="EMBL" id="NIK73299.1"/>
    </source>
</evidence>
<protein>
    <submittedName>
        <fullName evidence="1">Uncharacterized protein</fullName>
    </submittedName>
</protein>